<proteinExistence type="predicted"/>
<accession>A0A0M4BSS5</accession>
<evidence type="ECO:0000313" key="1">
    <source>
        <dbReference type="EMBL" id="ALB75729.1"/>
    </source>
</evidence>
<protein>
    <submittedName>
        <fullName evidence="1">Uncharacterized protein</fullName>
    </submittedName>
</protein>
<dbReference type="EMBL" id="KT336243">
    <property type="protein sequence ID" value="ALB75729.1"/>
    <property type="molecule type" value="Genomic_DNA"/>
</dbReference>
<dbReference type="AlphaFoldDB" id="A0A0M4BSS5"/>
<name>A0A0M4BSS5_9BACT</name>
<reference evidence="1" key="1">
    <citation type="journal article" date="2015" name="Proc. Natl. Acad. Sci. U.S.A.">
        <title>Functional metagenomic discovery of bacterial effectors in the human microbiome and isolation of commendamide, a GPCR G2A/132 agonist.</title>
        <authorList>
            <person name="Cohen L.J."/>
            <person name="Kang H.S."/>
            <person name="Chu J."/>
            <person name="Huang Y.H."/>
            <person name="Gordon E.A."/>
            <person name="Reddy B.V."/>
            <person name="Ternei M.A."/>
            <person name="Craig J.W."/>
            <person name="Brady S.F."/>
        </authorList>
    </citation>
    <scope>NUCLEOTIDE SEQUENCE</scope>
</reference>
<sequence length="169" mass="20445">MLFILNKNGLVGIRNISKELLKPQFNLITNPHNNIAIGFKITYIKEEEIYQCQCSLLKFNEDSIHQEDIVKMTGSQLYELLYCEFSNWRTFELSEEHLALIAQYWRGIPHNDNGTFWYSDCQDFRWLYEDEHYEEIKESMSNDSTDSYNWEYYNDGLDIDQQDERFWNF</sequence>
<organism evidence="1">
    <name type="scientific">uncultured bacterium 3b03</name>
    <dbReference type="NCBI Taxonomy" id="1701368"/>
    <lineage>
        <taxon>Bacteria</taxon>
        <taxon>environmental samples</taxon>
    </lineage>
</organism>